<dbReference type="InterPro" id="IPR027417">
    <property type="entry name" value="P-loop_NTPase"/>
</dbReference>
<dbReference type="AlphaFoldDB" id="A0A9P6ADY9"/>
<gene>
    <name evidence="2" type="ORF">BS47DRAFT_1401903</name>
</gene>
<protein>
    <recommendedName>
        <fullName evidence="4">G domain-containing protein</fullName>
    </recommendedName>
</protein>
<reference evidence="2" key="1">
    <citation type="journal article" date="2020" name="Nat. Commun.">
        <title>Large-scale genome sequencing of mycorrhizal fungi provides insights into the early evolution of symbiotic traits.</title>
        <authorList>
            <person name="Miyauchi S."/>
            <person name="Kiss E."/>
            <person name="Kuo A."/>
            <person name="Drula E."/>
            <person name="Kohler A."/>
            <person name="Sanchez-Garcia M."/>
            <person name="Morin E."/>
            <person name="Andreopoulos B."/>
            <person name="Barry K.W."/>
            <person name="Bonito G."/>
            <person name="Buee M."/>
            <person name="Carver A."/>
            <person name="Chen C."/>
            <person name="Cichocki N."/>
            <person name="Clum A."/>
            <person name="Culley D."/>
            <person name="Crous P.W."/>
            <person name="Fauchery L."/>
            <person name="Girlanda M."/>
            <person name="Hayes R.D."/>
            <person name="Keri Z."/>
            <person name="LaButti K."/>
            <person name="Lipzen A."/>
            <person name="Lombard V."/>
            <person name="Magnuson J."/>
            <person name="Maillard F."/>
            <person name="Murat C."/>
            <person name="Nolan M."/>
            <person name="Ohm R.A."/>
            <person name="Pangilinan J."/>
            <person name="Pereira M.F."/>
            <person name="Perotto S."/>
            <person name="Peter M."/>
            <person name="Pfister S."/>
            <person name="Riley R."/>
            <person name="Sitrit Y."/>
            <person name="Stielow J.B."/>
            <person name="Szollosi G."/>
            <person name="Zifcakova L."/>
            <person name="Stursova M."/>
            <person name="Spatafora J.W."/>
            <person name="Tedersoo L."/>
            <person name="Vaario L.M."/>
            <person name="Yamada A."/>
            <person name="Yan M."/>
            <person name="Wang P."/>
            <person name="Xu J."/>
            <person name="Bruns T."/>
            <person name="Baldrian P."/>
            <person name="Vilgalys R."/>
            <person name="Dunand C."/>
            <person name="Henrissat B."/>
            <person name="Grigoriev I.V."/>
            <person name="Hibbett D."/>
            <person name="Nagy L.G."/>
            <person name="Martin F.M."/>
        </authorList>
    </citation>
    <scope>NUCLEOTIDE SEQUENCE</scope>
    <source>
        <strain evidence="2">UP504</strain>
    </source>
</reference>
<evidence type="ECO:0000313" key="3">
    <source>
        <dbReference type="Proteomes" id="UP000886523"/>
    </source>
</evidence>
<feature type="region of interest" description="Disordered" evidence="1">
    <location>
        <begin position="282"/>
        <end position="303"/>
    </location>
</feature>
<dbReference type="Gene3D" id="3.40.50.300">
    <property type="entry name" value="P-loop containing nucleotide triphosphate hydrolases"/>
    <property type="match status" value="1"/>
</dbReference>
<dbReference type="EMBL" id="MU129282">
    <property type="protein sequence ID" value="KAF9503951.1"/>
    <property type="molecule type" value="Genomic_DNA"/>
</dbReference>
<dbReference type="OrthoDB" id="391988at2759"/>
<evidence type="ECO:0000256" key="1">
    <source>
        <dbReference type="SAM" id="MobiDB-lite"/>
    </source>
</evidence>
<proteinExistence type="predicted"/>
<dbReference type="Proteomes" id="UP000886523">
    <property type="component" value="Unassembled WGS sequence"/>
</dbReference>
<keyword evidence="3" id="KW-1185">Reference proteome</keyword>
<organism evidence="2 3">
    <name type="scientific">Hydnum rufescens UP504</name>
    <dbReference type="NCBI Taxonomy" id="1448309"/>
    <lineage>
        <taxon>Eukaryota</taxon>
        <taxon>Fungi</taxon>
        <taxon>Dikarya</taxon>
        <taxon>Basidiomycota</taxon>
        <taxon>Agaricomycotina</taxon>
        <taxon>Agaricomycetes</taxon>
        <taxon>Cantharellales</taxon>
        <taxon>Hydnaceae</taxon>
        <taxon>Hydnum</taxon>
    </lineage>
</organism>
<dbReference type="SUPFAM" id="SSF52540">
    <property type="entry name" value="P-loop containing nucleoside triphosphate hydrolases"/>
    <property type="match status" value="1"/>
</dbReference>
<evidence type="ECO:0008006" key="4">
    <source>
        <dbReference type="Google" id="ProtNLM"/>
    </source>
</evidence>
<evidence type="ECO:0000313" key="2">
    <source>
        <dbReference type="EMBL" id="KAF9503951.1"/>
    </source>
</evidence>
<sequence length="534" mass="59516">MPLLQFLPWRRRSPMPDRAASPDTEDSTYPGTLKLRARLRPTTDTLLEDSRYVTFLIYTPVSAQHLQSGVGKSFVINAVFGVDNLTVRSLSFPNPALLDSDACYRDPPMTIPLNTISITSDDYHRLILHDSQGFFGGDIKNLKTVQEFIKRKGEERELKDRLHAIWLCCEIPISGGRVFERGDKRLLQDDTSKVPIIVVFTKYDQLVIQKKFSIAESLADNRVEWEHRAKETATEAAKVSSVYYWSDDIYSHADSLISSKGEYKDTIERLINLTMDSILGVPTKATDPKTQAPTGEGTADSEPPSLEGWLFAAAQRGSLGTNISTSIAVGRHKYWGYMFSGMFTGIPLDECIGVIHDDIVNVWNVNDPKHHARLASVVAQRLISGLMTHLVTDLANNRPNPPTLIDNTVKIVGSAVGVATSAPPEILRYLMGYVIDLIIVMSCLFTLVDSRGLDQISPAMVNLVLRVYSQYKGSIHEQVKAYVNDTTLPGLRPKRAINQISELVNGEQYKNLHRAVILFASRTLGDKEKCITPI</sequence>
<comment type="caution">
    <text evidence="2">The sequence shown here is derived from an EMBL/GenBank/DDBJ whole genome shotgun (WGS) entry which is preliminary data.</text>
</comment>
<accession>A0A9P6ADY9</accession>
<name>A0A9P6ADY9_9AGAM</name>